<evidence type="ECO:0000313" key="1">
    <source>
        <dbReference type="EMBL" id="KAK7070954.1"/>
    </source>
</evidence>
<comment type="caution">
    <text evidence="1">The sequence shown here is derived from an EMBL/GenBank/DDBJ whole genome shotgun (WGS) entry which is preliminary data.</text>
</comment>
<reference evidence="1 2" key="1">
    <citation type="submission" date="2023-11" db="EMBL/GenBank/DDBJ databases">
        <title>Halocaridina rubra genome assembly.</title>
        <authorList>
            <person name="Smith C."/>
        </authorList>
    </citation>
    <scope>NUCLEOTIDE SEQUENCE [LARGE SCALE GENOMIC DNA]</scope>
    <source>
        <strain evidence="1">EP-1</strain>
        <tissue evidence="1">Whole</tissue>
    </source>
</reference>
<dbReference type="EMBL" id="JAXCGZ010015183">
    <property type="protein sequence ID" value="KAK7070954.1"/>
    <property type="molecule type" value="Genomic_DNA"/>
</dbReference>
<proteinExistence type="predicted"/>
<accession>A0AAN8X2M7</accession>
<dbReference type="AlphaFoldDB" id="A0AAN8X2M7"/>
<organism evidence="1 2">
    <name type="scientific">Halocaridina rubra</name>
    <name type="common">Hawaiian red shrimp</name>
    <dbReference type="NCBI Taxonomy" id="373956"/>
    <lineage>
        <taxon>Eukaryota</taxon>
        <taxon>Metazoa</taxon>
        <taxon>Ecdysozoa</taxon>
        <taxon>Arthropoda</taxon>
        <taxon>Crustacea</taxon>
        <taxon>Multicrustacea</taxon>
        <taxon>Malacostraca</taxon>
        <taxon>Eumalacostraca</taxon>
        <taxon>Eucarida</taxon>
        <taxon>Decapoda</taxon>
        <taxon>Pleocyemata</taxon>
        <taxon>Caridea</taxon>
        <taxon>Atyoidea</taxon>
        <taxon>Atyidae</taxon>
        <taxon>Halocaridina</taxon>
    </lineage>
</organism>
<protein>
    <submittedName>
        <fullName evidence="1">Uncharacterized protein</fullName>
    </submittedName>
</protein>
<gene>
    <name evidence="1" type="ORF">SK128_024230</name>
</gene>
<name>A0AAN8X2M7_HALRR</name>
<dbReference type="Proteomes" id="UP001381693">
    <property type="component" value="Unassembled WGS sequence"/>
</dbReference>
<sequence length="191" mass="21289">MALGAAEAMSALGSNTLNIADSSPTRKRRANFFDLANLLDSDGNLQNEMLVFAFAATMLSTIPVLLGNEFDVNVGLKRDTFDEDSGMSYSYYTAADDTYTPAFFSSNTYEKIMTNSKPGSNEAFHIHGDTSGKDENLMNLLQDLLVWSKEKVKNKKLLPVLINLALDRYIGNKNAADKLVRVGYKKWKEYF</sequence>
<keyword evidence="2" id="KW-1185">Reference proteome</keyword>
<evidence type="ECO:0000313" key="2">
    <source>
        <dbReference type="Proteomes" id="UP001381693"/>
    </source>
</evidence>